<feature type="transmembrane region" description="Helical" evidence="1">
    <location>
        <begin position="126"/>
        <end position="145"/>
    </location>
</feature>
<name>A0A8D9EGP9_9HEMI</name>
<proteinExistence type="predicted"/>
<feature type="transmembrane region" description="Helical" evidence="1">
    <location>
        <begin position="99"/>
        <end position="120"/>
    </location>
</feature>
<organism evidence="2">
    <name type="scientific">Cacopsylla melanoneura</name>
    <dbReference type="NCBI Taxonomy" id="428564"/>
    <lineage>
        <taxon>Eukaryota</taxon>
        <taxon>Metazoa</taxon>
        <taxon>Ecdysozoa</taxon>
        <taxon>Arthropoda</taxon>
        <taxon>Hexapoda</taxon>
        <taxon>Insecta</taxon>
        <taxon>Pterygota</taxon>
        <taxon>Neoptera</taxon>
        <taxon>Paraneoptera</taxon>
        <taxon>Hemiptera</taxon>
        <taxon>Sternorrhyncha</taxon>
        <taxon>Psylloidea</taxon>
        <taxon>Psyllidae</taxon>
        <taxon>Psyllinae</taxon>
        <taxon>Cacopsylla</taxon>
    </lineage>
</organism>
<protein>
    <submittedName>
        <fullName evidence="2">Uncharacterized protein</fullName>
    </submittedName>
</protein>
<keyword evidence="1" id="KW-1133">Transmembrane helix</keyword>
<keyword evidence="1" id="KW-0812">Transmembrane</keyword>
<dbReference type="EMBL" id="HBUF01536034">
    <property type="protein sequence ID" value="CAG6753358.1"/>
    <property type="molecule type" value="Transcribed_RNA"/>
</dbReference>
<accession>A0A8D9EGP9</accession>
<reference evidence="2" key="1">
    <citation type="submission" date="2021-05" db="EMBL/GenBank/DDBJ databases">
        <authorList>
            <person name="Alioto T."/>
            <person name="Alioto T."/>
            <person name="Gomez Garrido J."/>
        </authorList>
    </citation>
    <scope>NUCLEOTIDE SEQUENCE</scope>
</reference>
<dbReference type="AlphaFoldDB" id="A0A8D9EGP9"/>
<keyword evidence="1" id="KW-0472">Membrane</keyword>
<dbReference type="EMBL" id="HBUF01536035">
    <property type="protein sequence ID" value="CAG6753361.1"/>
    <property type="molecule type" value="Transcribed_RNA"/>
</dbReference>
<evidence type="ECO:0000313" key="2">
    <source>
        <dbReference type="EMBL" id="CAG6753358.1"/>
    </source>
</evidence>
<sequence>MIYHRDPNNWLGLKRVDLFTHPRLDYIHLGHSTSTAKMNNYKIIKAYLLTIFILCSIQKLNGQLLILNTIVSWSSMIHFIPESKPQQPQHRKYHIMKSCILYVLITSVFQKFIWCCYILILLPYQIFVIMNLYLGCSSYSMYLPFLSNRTQYIHYALQNYCALFYLIPPKIKLYGFN</sequence>
<evidence type="ECO:0000256" key="1">
    <source>
        <dbReference type="SAM" id="Phobius"/>
    </source>
</evidence>